<keyword evidence="3" id="KW-1185">Reference proteome</keyword>
<accession>A0AAD6Z7R1</accession>
<evidence type="ECO:0000313" key="2">
    <source>
        <dbReference type="EMBL" id="KAJ7310747.1"/>
    </source>
</evidence>
<evidence type="ECO:0000256" key="1">
    <source>
        <dbReference type="SAM" id="MobiDB-lite"/>
    </source>
</evidence>
<comment type="caution">
    <text evidence="2">The sequence shown here is derived from an EMBL/GenBank/DDBJ whole genome shotgun (WGS) entry which is preliminary data.</text>
</comment>
<protein>
    <submittedName>
        <fullName evidence="2">Uncharacterized protein</fullName>
    </submittedName>
</protein>
<gene>
    <name evidence="2" type="ORF">DFH08DRAFT_822846</name>
</gene>
<feature type="compositionally biased region" description="Basic and acidic residues" evidence="1">
    <location>
        <begin position="23"/>
        <end position="38"/>
    </location>
</feature>
<dbReference type="Proteomes" id="UP001218218">
    <property type="component" value="Unassembled WGS sequence"/>
</dbReference>
<dbReference type="AlphaFoldDB" id="A0AAD6Z7R1"/>
<proteinExistence type="predicted"/>
<organism evidence="2 3">
    <name type="scientific">Mycena albidolilacea</name>
    <dbReference type="NCBI Taxonomy" id="1033008"/>
    <lineage>
        <taxon>Eukaryota</taxon>
        <taxon>Fungi</taxon>
        <taxon>Dikarya</taxon>
        <taxon>Basidiomycota</taxon>
        <taxon>Agaricomycotina</taxon>
        <taxon>Agaricomycetes</taxon>
        <taxon>Agaricomycetidae</taxon>
        <taxon>Agaricales</taxon>
        <taxon>Marasmiineae</taxon>
        <taxon>Mycenaceae</taxon>
        <taxon>Mycena</taxon>
    </lineage>
</organism>
<evidence type="ECO:0000313" key="3">
    <source>
        <dbReference type="Proteomes" id="UP001218218"/>
    </source>
</evidence>
<reference evidence="2" key="1">
    <citation type="submission" date="2023-03" db="EMBL/GenBank/DDBJ databases">
        <title>Massive genome expansion in bonnet fungi (Mycena s.s.) driven by repeated elements and novel gene families across ecological guilds.</title>
        <authorList>
            <consortium name="Lawrence Berkeley National Laboratory"/>
            <person name="Harder C.B."/>
            <person name="Miyauchi S."/>
            <person name="Viragh M."/>
            <person name="Kuo A."/>
            <person name="Thoen E."/>
            <person name="Andreopoulos B."/>
            <person name="Lu D."/>
            <person name="Skrede I."/>
            <person name="Drula E."/>
            <person name="Henrissat B."/>
            <person name="Morin E."/>
            <person name="Kohler A."/>
            <person name="Barry K."/>
            <person name="LaButti K."/>
            <person name="Morin E."/>
            <person name="Salamov A."/>
            <person name="Lipzen A."/>
            <person name="Mereny Z."/>
            <person name="Hegedus B."/>
            <person name="Baldrian P."/>
            <person name="Stursova M."/>
            <person name="Weitz H."/>
            <person name="Taylor A."/>
            <person name="Grigoriev I.V."/>
            <person name="Nagy L.G."/>
            <person name="Martin F."/>
            <person name="Kauserud H."/>
        </authorList>
    </citation>
    <scope>NUCLEOTIDE SEQUENCE</scope>
    <source>
        <strain evidence="2">CBHHK002</strain>
    </source>
</reference>
<sequence>MWSSGRVPAQRQCCGIKSQWTPETRDNGENKKKEHASEVTEQAGGPEAKGSPCGGGRKQGANGDGNELIAPFGVAVERHQLRRGGGANVYQAHGAGNSLDPKAKAQLILSAVKSFKQIRRQHVSRLLAGLTELPSLDGFASFSFSFEYFA</sequence>
<dbReference type="EMBL" id="JARIHO010000077">
    <property type="protein sequence ID" value="KAJ7310747.1"/>
    <property type="molecule type" value="Genomic_DNA"/>
</dbReference>
<feature type="region of interest" description="Disordered" evidence="1">
    <location>
        <begin position="1"/>
        <end position="66"/>
    </location>
</feature>
<name>A0AAD6Z7R1_9AGAR</name>